<dbReference type="AlphaFoldDB" id="A0ABC9GDC4"/>
<gene>
    <name evidence="2" type="ORF">URODEC1_LOCUS114287</name>
</gene>
<accession>A0ABC9GDC4</accession>
<dbReference type="InterPro" id="IPR008972">
    <property type="entry name" value="Cupredoxin"/>
</dbReference>
<keyword evidence="3" id="KW-1185">Reference proteome</keyword>
<evidence type="ECO:0000256" key="1">
    <source>
        <dbReference type="SAM" id="SignalP"/>
    </source>
</evidence>
<name>A0ABC9GDC4_9POAL</name>
<dbReference type="Proteomes" id="UP001497457">
    <property type="component" value="Chromosome 8b"/>
</dbReference>
<protein>
    <submittedName>
        <fullName evidence="2">Uncharacterized protein</fullName>
    </submittedName>
</protein>
<dbReference type="EMBL" id="OZ075118">
    <property type="protein sequence ID" value="CAL5091272.1"/>
    <property type="molecule type" value="Genomic_DNA"/>
</dbReference>
<keyword evidence="1" id="KW-0732">Signal</keyword>
<dbReference type="Gene3D" id="2.60.40.420">
    <property type="entry name" value="Cupredoxins - blue copper proteins"/>
    <property type="match status" value="1"/>
</dbReference>
<sequence length="143" mass="14644">MASKRLLIVAVLAVFAALPTFTAGLNVGNDKRVDGNQFVVGDDTQVFKYSAAVATEAGVVAACSAVDRLVVWAASDGRVALNMSGQWWFFSGGSVQLGMKFNVTVLQAAEELTSSPPPPVRAQSGGVAASVLAAGAVAVGVRF</sequence>
<organism evidence="2 3">
    <name type="scientific">Urochloa decumbens</name>
    <dbReference type="NCBI Taxonomy" id="240449"/>
    <lineage>
        <taxon>Eukaryota</taxon>
        <taxon>Viridiplantae</taxon>
        <taxon>Streptophyta</taxon>
        <taxon>Embryophyta</taxon>
        <taxon>Tracheophyta</taxon>
        <taxon>Spermatophyta</taxon>
        <taxon>Magnoliopsida</taxon>
        <taxon>Liliopsida</taxon>
        <taxon>Poales</taxon>
        <taxon>Poaceae</taxon>
        <taxon>PACMAD clade</taxon>
        <taxon>Panicoideae</taxon>
        <taxon>Panicodae</taxon>
        <taxon>Paniceae</taxon>
        <taxon>Melinidinae</taxon>
        <taxon>Urochloa</taxon>
    </lineage>
</organism>
<evidence type="ECO:0000313" key="3">
    <source>
        <dbReference type="Proteomes" id="UP001497457"/>
    </source>
</evidence>
<reference evidence="2" key="1">
    <citation type="submission" date="2024-10" db="EMBL/GenBank/DDBJ databases">
        <authorList>
            <person name="Ryan C."/>
        </authorList>
    </citation>
    <scope>NUCLEOTIDE SEQUENCE [LARGE SCALE GENOMIC DNA]</scope>
</reference>
<evidence type="ECO:0000313" key="2">
    <source>
        <dbReference type="EMBL" id="CAL5091272.1"/>
    </source>
</evidence>
<feature type="chain" id="PRO_5044816230" evidence="1">
    <location>
        <begin position="25"/>
        <end position="143"/>
    </location>
</feature>
<feature type="signal peptide" evidence="1">
    <location>
        <begin position="1"/>
        <end position="24"/>
    </location>
</feature>
<proteinExistence type="predicted"/>